<feature type="region of interest" description="Disordered" evidence="1">
    <location>
        <begin position="190"/>
        <end position="212"/>
    </location>
</feature>
<evidence type="ECO:0000313" key="2">
    <source>
        <dbReference type="EMBL" id="CAB3782069.1"/>
    </source>
</evidence>
<keyword evidence="3" id="KW-1185">Reference proteome</keyword>
<evidence type="ECO:0000256" key="1">
    <source>
        <dbReference type="SAM" id="MobiDB-lite"/>
    </source>
</evidence>
<reference evidence="2 3" key="1">
    <citation type="submission" date="2020-04" db="EMBL/GenBank/DDBJ databases">
        <authorList>
            <person name="De Canck E."/>
        </authorList>
    </citation>
    <scope>NUCLEOTIDE SEQUENCE [LARGE SCALE GENOMIC DNA]</scope>
    <source>
        <strain evidence="2 3">LMG 27177</strain>
    </source>
</reference>
<dbReference type="EMBL" id="CADIKI010000003">
    <property type="protein sequence ID" value="CAB3782069.1"/>
    <property type="molecule type" value="Genomic_DNA"/>
</dbReference>
<name>A0A6J5FK10_9BURK</name>
<organism evidence="2 3">
    <name type="scientific">Paraburkholderia fynbosensis</name>
    <dbReference type="NCBI Taxonomy" id="1200993"/>
    <lineage>
        <taxon>Bacteria</taxon>
        <taxon>Pseudomonadati</taxon>
        <taxon>Pseudomonadota</taxon>
        <taxon>Betaproteobacteria</taxon>
        <taxon>Burkholderiales</taxon>
        <taxon>Burkholderiaceae</taxon>
        <taxon>Paraburkholderia</taxon>
    </lineage>
</organism>
<gene>
    <name evidence="2" type="ORF">LMG27177_01158</name>
</gene>
<protein>
    <submittedName>
        <fullName evidence="2">Uncharacterized protein</fullName>
    </submittedName>
</protein>
<dbReference type="RefSeq" id="WP_175158505.1">
    <property type="nucleotide sequence ID" value="NZ_CADIKI010000003.1"/>
</dbReference>
<dbReference type="AlphaFoldDB" id="A0A6J5FK10"/>
<evidence type="ECO:0000313" key="3">
    <source>
        <dbReference type="Proteomes" id="UP000494252"/>
    </source>
</evidence>
<sequence>MDFAQARVVEQGNQLHVVHGDDAKLYVEFTLEAVHQPALSEQEGRPIYKDVPHIRIHFPGDRTKQIFRPVKMEADYAGPADPVRFSRQWTAFMAQQEQVQTGTPLLEWGPLTKSQAMELKGLHIHTVEQLAGIADSNLTWLGARELRDKAVAWLKQADGGKEAVRLQGELEKRDLDIANLREQMREMAERMDATTQADGGKKAAAPKKIAGE</sequence>
<dbReference type="Proteomes" id="UP000494252">
    <property type="component" value="Unassembled WGS sequence"/>
</dbReference>
<proteinExistence type="predicted"/>
<feature type="compositionally biased region" description="Low complexity" evidence="1">
    <location>
        <begin position="202"/>
        <end position="212"/>
    </location>
</feature>
<accession>A0A6J5FK10</accession>